<proteinExistence type="predicted"/>
<dbReference type="Proteomes" id="UP000244441">
    <property type="component" value="Plasmid unnamed1"/>
</dbReference>
<protein>
    <submittedName>
        <fullName evidence="1">Type II toxin-antitoxin system HicA family toxin</fullName>
    </submittedName>
</protein>
<name>A0A2S0VY83_9ALTE</name>
<sequence length="82" mass="9443">MGKQEKLLIKLSDARKVFPWNELVTLLSQLGYEKKEMAGSRVRFYHYGNDALLLLHKPHPENELKGGALKSVKSHLKQEGWL</sequence>
<dbReference type="Pfam" id="PF07927">
    <property type="entry name" value="HicA_toxin"/>
    <property type="match status" value="1"/>
</dbReference>
<accession>A0A2S0VY83</accession>
<dbReference type="AlphaFoldDB" id="A0A2S0VY83"/>
<gene>
    <name evidence="1" type="ORF">C2869_21770</name>
</gene>
<dbReference type="SUPFAM" id="SSF54786">
    <property type="entry name" value="YcfA/nrd intein domain"/>
    <property type="match status" value="1"/>
</dbReference>
<reference evidence="1 2" key="1">
    <citation type="submission" date="2018-01" db="EMBL/GenBank/DDBJ databases">
        <title>Genome sequence of a Cantenovulum-like bacteria.</title>
        <authorList>
            <person name="Tan W.R."/>
            <person name="Lau N.-S."/>
            <person name="Go F."/>
            <person name="Amirul A.-A.A."/>
        </authorList>
    </citation>
    <scope>NUCLEOTIDE SEQUENCE [LARGE SCALE GENOMIC DNA]</scope>
    <source>
        <strain evidence="1 2">CCB-QB4</strain>
        <plasmid evidence="2">Plasmid unnamed1</plasmid>
    </source>
</reference>
<dbReference type="GO" id="GO:0003729">
    <property type="term" value="F:mRNA binding"/>
    <property type="evidence" value="ECO:0007669"/>
    <property type="project" value="InterPro"/>
</dbReference>
<dbReference type="EMBL" id="CP026605">
    <property type="protein sequence ID" value="AWB69135.1"/>
    <property type="molecule type" value="Genomic_DNA"/>
</dbReference>
<dbReference type="KEGG" id="cate:C2869_21770"/>
<dbReference type="InterPro" id="IPR012933">
    <property type="entry name" value="HicA_mRNA_interferase"/>
</dbReference>
<dbReference type="OrthoDB" id="5690048at2"/>
<organism evidence="1 2">
    <name type="scientific">Saccharobesus litoralis</name>
    <dbReference type="NCBI Taxonomy" id="2172099"/>
    <lineage>
        <taxon>Bacteria</taxon>
        <taxon>Pseudomonadati</taxon>
        <taxon>Pseudomonadota</taxon>
        <taxon>Gammaproteobacteria</taxon>
        <taxon>Alteromonadales</taxon>
        <taxon>Alteromonadaceae</taxon>
        <taxon>Saccharobesus</taxon>
    </lineage>
</organism>
<geneLocation type="plasmid" evidence="1">
    <name>unnamed1</name>
</geneLocation>
<dbReference type="RefSeq" id="WP_108605173.1">
    <property type="nucleotide sequence ID" value="NZ_CP026605.1"/>
</dbReference>
<keyword evidence="2" id="KW-1185">Reference proteome</keyword>
<evidence type="ECO:0000313" key="2">
    <source>
        <dbReference type="Proteomes" id="UP000244441"/>
    </source>
</evidence>
<evidence type="ECO:0000313" key="1">
    <source>
        <dbReference type="EMBL" id="AWB69135.1"/>
    </source>
</evidence>
<keyword evidence="1" id="KW-0614">Plasmid</keyword>